<gene>
    <name evidence="1" type="ORF">Clacol_004403</name>
</gene>
<keyword evidence="2" id="KW-1185">Reference proteome</keyword>
<sequence length="109" mass="12119">MSTSSKHSCKGLEALITSKTGDLEEEFKQLGEELDKKLAPVAGLEPPPCIWLNDSITLVFFSRVTDVLELNATHSVVYEKTGEVIRYAPMKVFAKFDPGPKKRTMSDDD</sequence>
<name>A0AAV5A911_9AGAM</name>
<evidence type="ECO:0000313" key="1">
    <source>
        <dbReference type="EMBL" id="GJJ10177.1"/>
    </source>
</evidence>
<protein>
    <submittedName>
        <fullName evidence="1">Uncharacterized protein</fullName>
    </submittedName>
</protein>
<accession>A0AAV5A911</accession>
<reference evidence="1" key="1">
    <citation type="submission" date="2021-10" db="EMBL/GenBank/DDBJ databases">
        <title>De novo Genome Assembly of Clathrus columnatus (Basidiomycota, Fungi) Using Illumina and Nanopore Sequence Data.</title>
        <authorList>
            <person name="Ogiso-Tanaka E."/>
            <person name="Itagaki H."/>
            <person name="Hosoya T."/>
            <person name="Hosaka K."/>
        </authorList>
    </citation>
    <scope>NUCLEOTIDE SEQUENCE</scope>
    <source>
        <strain evidence="1">MO-923</strain>
    </source>
</reference>
<dbReference type="AlphaFoldDB" id="A0AAV5A911"/>
<dbReference type="EMBL" id="BPWL01000005">
    <property type="protein sequence ID" value="GJJ10177.1"/>
    <property type="molecule type" value="Genomic_DNA"/>
</dbReference>
<evidence type="ECO:0000313" key="2">
    <source>
        <dbReference type="Proteomes" id="UP001050691"/>
    </source>
</evidence>
<organism evidence="1 2">
    <name type="scientific">Clathrus columnatus</name>
    <dbReference type="NCBI Taxonomy" id="1419009"/>
    <lineage>
        <taxon>Eukaryota</taxon>
        <taxon>Fungi</taxon>
        <taxon>Dikarya</taxon>
        <taxon>Basidiomycota</taxon>
        <taxon>Agaricomycotina</taxon>
        <taxon>Agaricomycetes</taxon>
        <taxon>Phallomycetidae</taxon>
        <taxon>Phallales</taxon>
        <taxon>Clathraceae</taxon>
        <taxon>Clathrus</taxon>
    </lineage>
</organism>
<dbReference type="Proteomes" id="UP001050691">
    <property type="component" value="Unassembled WGS sequence"/>
</dbReference>
<comment type="caution">
    <text evidence="1">The sequence shown here is derived from an EMBL/GenBank/DDBJ whole genome shotgun (WGS) entry which is preliminary data.</text>
</comment>
<proteinExistence type="predicted"/>